<dbReference type="AlphaFoldDB" id="A0A9D4R6G6"/>
<keyword evidence="2" id="KW-1185">Reference proteome</keyword>
<organism evidence="1 2">
    <name type="scientific">Dreissena polymorpha</name>
    <name type="common">Zebra mussel</name>
    <name type="synonym">Mytilus polymorpha</name>
    <dbReference type="NCBI Taxonomy" id="45954"/>
    <lineage>
        <taxon>Eukaryota</taxon>
        <taxon>Metazoa</taxon>
        <taxon>Spiralia</taxon>
        <taxon>Lophotrochozoa</taxon>
        <taxon>Mollusca</taxon>
        <taxon>Bivalvia</taxon>
        <taxon>Autobranchia</taxon>
        <taxon>Heteroconchia</taxon>
        <taxon>Euheterodonta</taxon>
        <taxon>Imparidentia</taxon>
        <taxon>Neoheterodontei</taxon>
        <taxon>Myida</taxon>
        <taxon>Dreissenoidea</taxon>
        <taxon>Dreissenidae</taxon>
        <taxon>Dreissena</taxon>
    </lineage>
</organism>
<protein>
    <submittedName>
        <fullName evidence="1">Uncharacterized protein</fullName>
    </submittedName>
</protein>
<dbReference type="Proteomes" id="UP000828390">
    <property type="component" value="Unassembled WGS sequence"/>
</dbReference>
<evidence type="ECO:0000313" key="1">
    <source>
        <dbReference type="EMBL" id="KAH3856739.1"/>
    </source>
</evidence>
<proteinExistence type="predicted"/>
<dbReference type="EMBL" id="JAIWYP010000003">
    <property type="protein sequence ID" value="KAH3856739.1"/>
    <property type="molecule type" value="Genomic_DNA"/>
</dbReference>
<accession>A0A9D4R6G6</accession>
<reference evidence="1" key="2">
    <citation type="submission" date="2020-11" db="EMBL/GenBank/DDBJ databases">
        <authorList>
            <person name="McCartney M.A."/>
            <person name="Auch B."/>
            <person name="Kono T."/>
            <person name="Mallez S."/>
            <person name="Becker A."/>
            <person name="Gohl D.M."/>
            <person name="Silverstein K.A.T."/>
            <person name="Koren S."/>
            <person name="Bechman K.B."/>
            <person name="Herman A."/>
            <person name="Abrahante J.E."/>
            <person name="Garbe J."/>
        </authorList>
    </citation>
    <scope>NUCLEOTIDE SEQUENCE</scope>
    <source>
        <strain evidence="1">Duluth1</strain>
        <tissue evidence="1">Whole animal</tissue>
    </source>
</reference>
<evidence type="ECO:0000313" key="2">
    <source>
        <dbReference type="Proteomes" id="UP000828390"/>
    </source>
</evidence>
<reference evidence="1" key="1">
    <citation type="journal article" date="2019" name="bioRxiv">
        <title>The Genome of the Zebra Mussel, Dreissena polymorpha: A Resource for Invasive Species Research.</title>
        <authorList>
            <person name="McCartney M.A."/>
            <person name="Auch B."/>
            <person name="Kono T."/>
            <person name="Mallez S."/>
            <person name="Zhang Y."/>
            <person name="Obille A."/>
            <person name="Becker A."/>
            <person name="Abrahante J.E."/>
            <person name="Garbe J."/>
            <person name="Badalamenti J.P."/>
            <person name="Herman A."/>
            <person name="Mangelson H."/>
            <person name="Liachko I."/>
            <person name="Sullivan S."/>
            <person name="Sone E.D."/>
            <person name="Koren S."/>
            <person name="Silverstein K.A.T."/>
            <person name="Beckman K.B."/>
            <person name="Gohl D.M."/>
        </authorList>
    </citation>
    <scope>NUCLEOTIDE SEQUENCE</scope>
    <source>
        <strain evidence="1">Duluth1</strain>
        <tissue evidence="1">Whole animal</tissue>
    </source>
</reference>
<comment type="caution">
    <text evidence="1">The sequence shown here is derived from an EMBL/GenBank/DDBJ whole genome shotgun (WGS) entry which is preliminary data.</text>
</comment>
<gene>
    <name evidence="1" type="ORF">DPMN_099332</name>
</gene>
<sequence length="55" mass="5999">MLTKVTVNSDIFAKTTVFHAPAVGLAVEQTRLGTVALHVIQPYLTGTLYIRGRTQ</sequence>
<name>A0A9D4R6G6_DREPO</name>